<dbReference type="RefSeq" id="WP_072756313.1">
    <property type="nucleotide sequence ID" value="NZ_FQUK01000033.1"/>
</dbReference>
<evidence type="ECO:0000256" key="2">
    <source>
        <dbReference type="ARBA" id="ARBA00022475"/>
    </source>
</evidence>
<evidence type="ECO:0000313" key="9">
    <source>
        <dbReference type="EMBL" id="SHF13785.1"/>
    </source>
</evidence>
<dbReference type="OrthoDB" id="9813074at2"/>
<dbReference type="Gene3D" id="1.20.1540.10">
    <property type="entry name" value="Rhomboid-like"/>
    <property type="match status" value="1"/>
</dbReference>
<gene>
    <name evidence="9" type="ORF">SAMN02745204_01869</name>
</gene>
<dbReference type="AlphaFoldDB" id="A0A1M4Z717"/>
<dbReference type="InterPro" id="IPR022764">
    <property type="entry name" value="Peptidase_S54_rhomboid_dom"/>
</dbReference>
<accession>A0A1M4Z717</accession>
<feature type="domain" description="Peptidase S54 rhomboid" evidence="8">
    <location>
        <begin position="39"/>
        <end position="186"/>
    </location>
</feature>
<feature type="transmembrane region" description="Helical" evidence="7">
    <location>
        <begin position="134"/>
        <end position="155"/>
    </location>
</feature>
<dbReference type="GO" id="GO:0016020">
    <property type="term" value="C:membrane"/>
    <property type="evidence" value="ECO:0007669"/>
    <property type="project" value="UniProtKB-SubCell"/>
</dbReference>
<evidence type="ECO:0000259" key="8">
    <source>
        <dbReference type="Pfam" id="PF01694"/>
    </source>
</evidence>
<evidence type="ECO:0000256" key="5">
    <source>
        <dbReference type="ARBA" id="ARBA00022989"/>
    </source>
</evidence>
<keyword evidence="9" id="KW-0378">Hydrolase</keyword>
<organism evidence="9 10">
    <name type="scientific">Thermomonas hydrothermalis</name>
    <dbReference type="NCBI Taxonomy" id="213588"/>
    <lineage>
        <taxon>Bacteria</taxon>
        <taxon>Pseudomonadati</taxon>
        <taxon>Pseudomonadota</taxon>
        <taxon>Gammaproteobacteria</taxon>
        <taxon>Lysobacterales</taxon>
        <taxon>Lysobacteraceae</taxon>
        <taxon>Thermomonas</taxon>
    </lineage>
</organism>
<dbReference type="Pfam" id="PF01694">
    <property type="entry name" value="Rhomboid"/>
    <property type="match status" value="1"/>
</dbReference>
<feature type="transmembrane region" description="Helical" evidence="7">
    <location>
        <begin position="109"/>
        <end position="128"/>
    </location>
</feature>
<keyword evidence="6 7" id="KW-0472">Membrane</keyword>
<dbReference type="GO" id="GO:0004252">
    <property type="term" value="F:serine-type endopeptidase activity"/>
    <property type="evidence" value="ECO:0007669"/>
    <property type="project" value="InterPro"/>
</dbReference>
<dbReference type="STRING" id="213588.SAMN02745204_01869"/>
<dbReference type="SUPFAM" id="SSF144091">
    <property type="entry name" value="Rhomboid-like"/>
    <property type="match status" value="1"/>
</dbReference>
<keyword evidence="9" id="KW-0645">Protease</keyword>
<proteinExistence type="predicted"/>
<keyword evidence="4 7" id="KW-0812">Transmembrane</keyword>
<dbReference type="EMBL" id="FQUK01000033">
    <property type="protein sequence ID" value="SHF13785.1"/>
    <property type="molecule type" value="Genomic_DNA"/>
</dbReference>
<reference evidence="10" key="1">
    <citation type="submission" date="2016-11" db="EMBL/GenBank/DDBJ databases">
        <authorList>
            <person name="Varghese N."/>
            <person name="Submissions S."/>
        </authorList>
    </citation>
    <scope>NUCLEOTIDE SEQUENCE [LARGE SCALE GENOMIC DNA]</scope>
    <source>
        <strain evidence="10">DSM 14834</strain>
    </source>
</reference>
<evidence type="ECO:0000313" key="10">
    <source>
        <dbReference type="Proteomes" id="UP000242857"/>
    </source>
</evidence>
<evidence type="ECO:0000256" key="4">
    <source>
        <dbReference type="ARBA" id="ARBA00022692"/>
    </source>
</evidence>
<feature type="transmembrane region" description="Helical" evidence="7">
    <location>
        <begin position="176"/>
        <end position="195"/>
    </location>
</feature>
<dbReference type="PANTHER" id="PTHR43066:SF26">
    <property type="entry name" value="RHOMBOID PROTEASE GLPG"/>
    <property type="match status" value="1"/>
</dbReference>
<name>A0A1M4Z717_9GAMM</name>
<dbReference type="PANTHER" id="PTHR43066">
    <property type="entry name" value="RHOMBOID-RELATED PROTEIN"/>
    <property type="match status" value="1"/>
</dbReference>
<feature type="transmembrane region" description="Helical" evidence="7">
    <location>
        <begin position="75"/>
        <end position="97"/>
    </location>
</feature>
<comment type="subcellular location">
    <subcellularLocation>
        <location evidence="1">Membrane</location>
        <topology evidence="1">Multi-pass membrane protein</topology>
    </subcellularLocation>
</comment>
<dbReference type="Proteomes" id="UP000242857">
    <property type="component" value="Unassembled WGS sequence"/>
</dbReference>
<keyword evidence="10" id="KW-1185">Reference proteome</keyword>
<evidence type="ECO:0000256" key="6">
    <source>
        <dbReference type="ARBA" id="ARBA00023136"/>
    </source>
</evidence>
<evidence type="ECO:0000256" key="1">
    <source>
        <dbReference type="ARBA" id="ARBA00004141"/>
    </source>
</evidence>
<sequence length="201" mass="22670">MSVTLLLVLVTVGVSIWAFQNTRLLERLLLWPPALTRQRQYERLLTYGFVHADWAHLLFNMITLWSFGSLVERVFSAWIGSIGFLLFYLSAIVVSILPTYLSHQRDPRYRSLGASGGVSAVLFAAILFDPWSGIILFPIPLPIPAFLFAVLYIGYSIWMDRRGHDNVNHSAHLWGAAYGVLFTLLLQPAVAAHFLRRLLGG</sequence>
<dbReference type="InterPro" id="IPR035952">
    <property type="entry name" value="Rhomboid-like_sf"/>
</dbReference>
<evidence type="ECO:0000256" key="3">
    <source>
        <dbReference type="ARBA" id="ARBA00022519"/>
    </source>
</evidence>
<keyword evidence="3" id="KW-0997">Cell inner membrane</keyword>
<keyword evidence="2" id="KW-1003">Cell membrane</keyword>
<evidence type="ECO:0000256" key="7">
    <source>
        <dbReference type="SAM" id="Phobius"/>
    </source>
</evidence>
<dbReference type="GO" id="GO:0006508">
    <property type="term" value="P:proteolysis"/>
    <property type="evidence" value="ECO:0007669"/>
    <property type="project" value="UniProtKB-KW"/>
</dbReference>
<protein>
    <submittedName>
        <fullName evidence="9">Membrane associated serine protease, rhomboid family</fullName>
    </submittedName>
</protein>
<keyword evidence="5 7" id="KW-1133">Transmembrane helix</keyword>